<dbReference type="Pfam" id="PF06985">
    <property type="entry name" value="HET"/>
    <property type="match status" value="1"/>
</dbReference>
<reference evidence="2" key="1">
    <citation type="journal article" date="2023" name="Mol. Phylogenet. Evol.">
        <title>Genome-scale phylogeny and comparative genomics of the fungal order Sordariales.</title>
        <authorList>
            <person name="Hensen N."/>
            <person name="Bonometti L."/>
            <person name="Westerberg I."/>
            <person name="Brannstrom I.O."/>
            <person name="Guillou S."/>
            <person name="Cros-Aarteil S."/>
            <person name="Calhoun S."/>
            <person name="Haridas S."/>
            <person name="Kuo A."/>
            <person name="Mondo S."/>
            <person name="Pangilinan J."/>
            <person name="Riley R."/>
            <person name="LaButti K."/>
            <person name="Andreopoulos B."/>
            <person name="Lipzen A."/>
            <person name="Chen C."/>
            <person name="Yan M."/>
            <person name="Daum C."/>
            <person name="Ng V."/>
            <person name="Clum A."/>
            <person name="Steindorff A."/>
            <person name="Ohm R.A."/>
            <person name="Martin F."/>
            <person name="Silar P."/>
            <person name="Natvig D.O."/>
            <person name="Lalanne C."/>
            <person name="Gautier V."/>
            <person name="Ament-Velasquez S.L."/>
            <person name="Kruys A."/>
            <person name="Hutchinson M.I."/>
            <person name="Powell A.J."/>
            <person name="Barry K."/>
            <person name="Miller A.N."/>
            <person name="Grigoriev I.V."/>
            <person name="Debuchy R."/>
            <person name="Gladieux P."/>
            <person name="Hiltunen Thoren M."/>
            <person name="Johannesson H."/>
        </authorList>
    </citation>
    <scope>NUCLEOTIDE SEQUENCE</scope>
    <source>
        <strain evidence="2">PSN243</strain>
    </source>
</reference>
<gene>
    <name evidence="2" type="ORF">QBC34DRAFT_425188</name>
</gene>
<evidence type="ECO:0000313" key="2">
    <source>
        <dbReference type="EMBL" id="KAK4449786.1"/>
    </source>
</evidence>
<evidence type="ECO:0000259" key="1">
    <source>
        <dbReference type="Pfam" id="PF06985"/>
    </source>
</evidence>
<dbReference type="Pfam" id="PF26639">
    <property type="entry name" value="Het-6_barrel"/>
    <property type="match status" value="1"/>
</dbReference>
<evidence type="ECO:0000313" key="3">
    <source>
        <dbReference type="Proteomes" id="UP001321760"/>
    </source>
</evidence>
<reference evidence="2" key="2">
    <citation type="submission" date="2023-05" db="EMBL/GenBank/DDBJ databases">
        <authorList>
            <consortium name="Lawrence Berkeley National Laboratory"/>
            <person name="Steindorff A."/>
            <person name="Hensen N."/>
            <person name="Bonometti L."/>
            <person name="Westerberg I."/>
            <person name="Brannstrom I.O."/>
            <person name="Guillou S."/>
            <person name="Cros-Aarteil S."/>
            <person name="Calhoun S."/>
            <person name="Haridas S."/>
            <person name="Kuo A."/>
            <person name="Mondo S."/>
            <person name="Pangilinan J."/>
            <person name="Riley R."/>
            <person name="Labutti K."/>
            <person name="Andreopoulos B."/>
            <person name="Lipzen A."/>
            <person name="Chen C."/>
            <person name="Yanf M."/>
            <person name="Daum C."/>
            <person name="Ng V."/>
            <person name="Clum A."/>
            <person name="Ohm R."/>
            <person name="Martin F."/>
            <person name="Silar P."/>
            <person name="Natvig D."/>
            <person name="Lalanne C."/>
            <person name="Gautier V."/>
            <person name="Ament-Velasquez S.L."/>
            <person name="Kruys A."/>
            <person name="Hutchinson M.I."/>
            <person name="Powell A.J."/>
            <person name="Barry K."/>
            <person name="Miller A.N."/>
            <person name="Grigoriev I.V."/>
            <person name="Debuchy R."/>
            <person name="Gladieux P."/>
            <person name="Thoren M.H."/>
            <person name="Johannesson H."/>
        </authorList>
    </citation>
    <scope>NUCLEOTIDE SEQUENCE</scope>
    <source>
        <strain evidence="2">PSN243</strain>
    </source>
</reference>
<sequence>MATPGIQYTPLDTTRRSIRTLQLLPGRWLDPINCIIDSVALDDKPSFDALSYVWGNASDTIPIQVNSSPFHTTKNLVAALRRLRSSVDTKTLWVDAICINQADNQEKMEQVKMMADIYKAATSVRIFLGESGVLDHASQAEQETWDDAPRFEWQRDYVLLVQSDAPRSKAGVDERGFFMGWPGSLLSFKPGSPGYEPTDPQEVPMWAQIMPPEGLNEEDEERVEAFFERQRQDHSQEATASSPLETLRNDQAGAFAIMKMLSNGRCLKSCLHTTLDSRHWVGALKVINHIASLPWWTRVWVLQEGILNQGDVFAIYGEIVAPIGLIEDSGAILPRHHERGLCCKSFFSSLPPQQQDILRRFSSKMGPLEQMRESLSMVKQDQVDRLLYLLESTCFKEATDPRDKIYGLLGLLHDSPNPIDLLPDYNISVPALYTSVAAMFIAHNKNVLLNDEIKPLDSPIPSWAPNWGPTYTPLRPVDLAKRLYRYNSWPPTLGPRPAPAPEVHPSALRILTKPISRITATTPPITKPGPNNTTSPTALLGTLLTTLESFLSTTPLDVPHDALDPRYPPTPSMPLEAAIARTLTGDLMTSLDHSMKEGTVVFDRLWRGDVAMFRTAHTAMLHPDIVLVTREGRVMSREAVEHMVGVAAENFWFACEGRVLFRAEGGYIGIAPAGAEVGDEVVLMFGSPVPFVLREVRVPVGAAAVVRGEEDGASRVWRRVVGHAYVQGVMDGEAAPGRERREGGNMVLIVAQLERHGSMLNLSRPPRRLEGLDS</sequence>
<keyword evidence="3" id="KW-1185">Reference proteome</keyword>
<dbReference type="PANTHER" id="PTHR24148:SF82">
    <property type="entry name" value="HETEROKARYON INCOMPATIBILITY DOMAIN-CONTAINING PROTEIN"/>
    <property type="match status" value="1"/>
</dbReference>
<comment type="caution">
    <text evidence="2">The sequence shown here is derived from an EMBL/GenBank/DDBJ whole genome shotgun (WGS) entry which is preliminary data.</text>
</comment>
<dbReference type="InterPro" id="IPR010730">
    <property type="entry name" value="HET"/>
</dbReference>
<dbReference type="EMBL" id="MU865935">
    <property type="protein sequence ID" value="KAK4449786.1"/>
    <property type="molecule type" value="Genomic_DNA"/>
</dbReference>
<protein>
    <submittedName>
        <fullName evidence="2">Heterokaryon incompatibility protein-domain-containing protein</fullName>
    </submittedName>
</protein>
<name>A0AAV9GN75_9PEZI</name>
<accession>A0AAV9GN75</accession>
<dbReference type="InterPro" id="IPR052895">
    <property type="entry name" value="HetReg/Transcr_Mod"/>
</dbReference>
<dbReference type="Proteomes" id="UP001321760">
    <property type="component" value="Unassembled WGS sequence"/>
</dbReference>
<dbReference type="AlphaFoldDB" id="A0AAV9GN75"/>
<organism evidence="2 3">
    <name type="scientific">Podospora aff. communis PSN243</name>
    <dbReference type="NCBI Taxonomy" id="3040156"/>
    <lineage>
        <taxon>Eukaryota</taxon>
        <taxon>Fungi</taxon>
        <taxon>Dikarya</taxon>
        <taxon>Ascomycota</taxon>
        <taxon>Pezizomycotina</taxon>
        <taxon>Sordariomycetes</taxon>
        <taxon>Sordariomycetidae</taxon>
        <taxon>Sordariales</taxon>
        <taxon>Podosporaceae</taxon>
        <taxon>Podospora</taxon>
    </lineage>
</organism>
<dbReference type="PANTHER" id="PTHR24148">
    <property type="entry name" value="ANKYRIN REPEAT DOMAIN-CONTAINING PROTEIN 39 HOMOLOG-RELATED"/>
    <property type="match status" value="1"/>
</dbReference>
<feature type="domain" description="Heterokaryon incompatibility" evidence="1">
    <location>
        <begin position="47"/>
        <end position="142"/>
    </location>
</feature>
<proteinExistence type="predicted"/>